<evidence type="ECO:0000313" key="6">
    <source>
        <dbReference type="EMBL" id="HDX30625.1"/>
    </source>
</evidence>
<keyword evidence="4" id="KW-0862">Zinc</keyword>
<dbReference type="Pfam" id="PF00753">
    <property type="entry name" value="Lactamase_B"/>
    <property type="match status" value="1"/>
</dbReference>
<comment type="similarity">
    <text evidence="1">Belongs to the metallo-beta-lactamase superfamily.</text>
</comment>
<keyword evidence="3 6" id="KW-0378">Hydrolase</keyword>
<name>A0A7C1JNE8_9CHLR</name>
<sequence>MMAYTVQVGAIRCHILSDGLHYVDGGGFFGLVPRLMWERVIEPTPTNLVPCDSRSLLIESDAGLILVDVGNGDKLPPKVRERMGLSERNLRLVGEIARVGYKPEDIDIVVFTHFHGDHIGGATRWADDGAEQVAIPTFPRARYIGNRIELADASFPNERTAATYIADNFRPLLERKQLEIVDGPQRLATGVRTDIAPGHTQAIQVVWVESQGESLLFLGDAASWAVHLSRLAWVPSFDIMPMISIETKRRLRHEAVEKDALLVFQHDPQVVTGRLVAGARGPEVEPVLTEPAHFDASA</sequence>
<dbReference type="SMART" id="SM00849">
    <property type="entry name" value="Lactamase_B"/>
    <property type="match status" value="1"/>
</dbReference>
<proteinExistence type="inferred from homology"/>
<dbReference type="SUPFAM" id="SSF56281">
    <property type="entry name" value="Metallo-hydrolase/oxidoreductase"/>
    <property type="match status" value="1"/>
</dbReference>
<dbReference type="AlphaFoldDB" id="A0A7C1JNE8"/>
<gene>
    <name evidence="6" type="ORF">ENQ20_03930</name>
</gene>
<keyword evidence="2" id="KW-0479">Metal-binding</keyword>
<dbReference type="GO" id="GO:0046872">
    <property type="term" value="F:metal ion binding"/>
    <property type="evidence" value="ECO:0007669"/>
    <property type="project" value="UniProtKB-KW"/>
</dbReference>
<evidence type="ECO:0000256" key="3">
    <source>
        <dbReference type="ARBA" id="ARBA00022801"/>
    </source>
</evidence>
<accession>A0A7C1JNE8</accession>
<comment type="caution">
    <text evidence="6">The sequence shown here is derived from an EMBL/GenBank/DDBJ whole genome shotgun (WGS) entry which is preliminary data.</text>
</comment>
<evidence type="ECO:0000259" key="5">
    <source>
        <dbReference type="SMART" id="SM00849"/>
    </source>
</evidence>
<feature type="domain" description="Metallo-beta-lactamase" evidence="5">
    <location>
        <begin position="52"/>
        <end position="266"/>
    </location>
</feature>
<dbReference type="PANTHER" id="PTHR42978:SF6">
    <property type="entry name" value="QUORUM-QUENCHING LACTONASE YTNP-RELATED"/>
    <property type="match status" value="1"/>
</dbReference>
<evidence type="ECO:0000256" key="1">
    <source>
        <dbReference type="ARBA" id="ARBA00007749"/>
    </source>
</evidence>
<dbReference type="InterPro" id="IPR051013">
    <property type="entry name" value="MBL_superfamily_lactonases"/>
</dbReference>
<evidence type="ECO:0000256" key="4">
    <source>
        <dbReference type="ARBA" id="ARBA00022833"/>
    </source>
</evidence>
<protein>
    <submittedName>
        <fullName evidence="6">MBL fold metallo-hydrolase</fullName>
    </submittedName>
</protein>
<dbReference type="Gene3D" id="3.60.15.10">
    <property type="entry name" value="Ribonuclease Z/Hydroxyacylglutathione hydrolase-like"/>
    <property type="match status" value="1"/>
</dbReference>
<dbReference type="EMBL" id="DSMG01000044">
    <property type="protein sequence ID" value="HDX30625.1"/>
    <property type="molecule type" value="Genomic_DNA"/>
</dbReference>
<dbReference type="InterPro" id="IPR001279">
    <property type="entry name" value="Metallo-B-lactamas"/>
</dbReference>
<evidence type="ECO:0000256" key="2">
    <source>
        <dbReference type="ARBA" id="ARBA00022723"/>
    </source>
</evidence>
<dbReference type="GO" id="GO:0016787">
    <property type="term" value="F:hydrolase activity"/>
    <property type="evidence" value="ECO:0007669"/>
    <property type="project" value="UniProtKB-KW"/>
</dbReference>
<dbReference type="PANTHER" id="PTHR42978">
    <property type="entry name" value="QUORUM-QUENCHING LACTONASE YTNP-RELATED-RELATED"/>
    <property type="match status" value="1"/>
</dbReference>
<organism evidence="6">
    <name type="scientific">Caldilinea aerophila</name>
    <dbReference type="NCBI Taxonomy" id="133453"/>
    <lineage>
        <taxon>Bacteria</taxon>
        <taxon>Bacillati</taxon>
        <taxon>Chloroflexota</taxon>
        <taxon>Caldilineae</taxon>
        <taxon>Caldilineales</taxon>
        <taxon>Caldilineaceae</taxon>
        <taxon>Caldilinea</taxon>
    </lineage>
</organism>
<reference evidence="6" key="1">
    <citation type="journal article" date="2020" name="mSystems">
        <title>Genome- and Community-Level Interaction Insights into Carbon Utilization and Element Cycling Functions of Hydrothermarchaeota in Hydrothermal Sediment.</title>
        <authorList>
            <person name="Zhou Z."/>
            <person name="Liu Y."/>
            <person name="Xu W."/>
            <person name="Pan J."/>
            <person name="Luo Z.H."/>
            <person name="Li M."/>
        </authorList>
    </citation>
    <scope>NUCLEOTIDE SEQUENCE [LARGE SCALE GENOMIC DNA]</scope>
    <source>
        <strain evidence="6">SpSt-289</strain>
    </source>
</reference>
<dbReference type="InterPro" id="IPR036866">
    <property type="entry name" value="RibonucZ/Hydroxyglut_hydro"/>
</dbReference>